<keyword evidence="1" id="KW-0732">Signal</keyword>
<sequence>MRLSFLVAFLLLPQFILAQFNSFKPGSYVLAGNPQIQHKGLLKLKDAKLLVVRHDQGETTKLTPKDVSSFQIGTKRYLKASGFEENKAFTEDAADEVFVELLDSGQVLLMRYEYAVNSAPRMGANGAMAGGGKAIYETYLLKWSNGSAVSAVPAGNMTGGGRKFREMILPYLSSRPDLVKLVEDKQAILLDLKRLIHALNTGKPYVPEPVYNIRD</sequence>
<keyword evidence="3" id="KW-1185">Reference proteome</keyword>
<dbReference type="Proteomes" id="UP000601099">
    <property type="component" value="Unassembled WGS sequence"/>
</dbReference>
<feature type="signal peptide" evidence="1">
    <location>
        <begin position="1"/>
        <end position="18"/>
    </location>
</feature>
<dbReference type="RefSeq" id="WP_196956691.1">
    <property type="nucleotide sequence ID" value="NZ_JADWYK010000015.1"/>
</dbReference>
<reference evidence="2 3" key="1">
    <citation type="submission" date="2020-11" db="EMBL/GenBank/DDBJ databases">
        <title>Hymenobacter sp.</title>
        <authorList>
            <person name="Kim M.K."/>
        </authorList>
    </citation>
    <scope>NUCLEOTIDE SEQUENCE [LARGE SCALE GENOMIC DNA]</scope>
    <source>
        <strain evidence="2 3">BT594</strain>
    </source>
</reference>
<evidence type="ECO:0000313" key="3">
    <source>
        <dbReference type="Proteomes" id="UP000601099"/>
    </source>
</evidence>
<accession>A0ABS0L689</accession>
<comment type="caution">
    <text evidence="2">The sequence shown here is derived from an EMBL/GenBank/DDBJ whole genome shotgun (WGS) entry which is preliminary data.</text>
</comment>
<evidence type="ECO:0000256" key="1">
    <source>
        <dbReference type="SAM" id="SignalP"/>
    </source>
</evidence>
<dbReference type="EMBL" id="JADWYK010000015">
    <property type="protein sequence ID" value="MBG8555670.1"/>
    <property type="molecule type" value="Genomic_DNA"/>
</dbReference>
<evidence type="ECO:0000313" key="2">
    <source>
        <dbReference type="EMBL" id="MBG8555670.1"/>
    </source>
</evidence>
<evidence type="ECO:0008006" key="4">
    <source>
        <dbReference type="Google" id="ProtNLM"/>
    </source>
</evidence>
<protein>
    <recommendedName>
        <fullName evidence="4">DUF4369 domain-containing protein</fullName>
    </recommendedName>
</protein>
<feature type="chain" id="PRO_5046345182" description="DUF4369 domain-containing protein" evidence="1">
    <location>
        <begin position="19"/>
        <end position="215"/>
    </location>
</feature>
<organism evidence="2 3">
    <name type="scientific">Hymenobacter guriensis</name>
    <dbReference type="NCBI Taxonomy" id="2793065"/>
    <lineage>
        <taxon>Bacteria</taxon>
        <taxon>Pseudomonadati</taxon>
        <taxon>Bacteroidota</taxon>
        <taxon>Cytophagia</taxon>
        <taxon>Cytophagales</taxon>
        <taxon>Hymenobacteraceae</taxon>
        <taxon>Hymenobacter</taxon>
    </lineage>
</organism>
<gene>
    <name evidence="2" type="ORF">I5L79_19150</name>
</gene>
<proteinExistence type="predicted"/>
<name>A0ABS0L689_9BACT</name>